<proteinExistence type="predicted"/>
<accession>A0ACC6JN92</accession>
<dbReference type="EMBL" id="JAVDSD010000005">
    <property type="protein sequence ID" value="MDR6607727.1"/>
    <property type="molecule type" value="Genomic_DNA"/>
</dbReference>
<comment type="caution">
    <text evidence="1">The sequence shown here is derived from an EMBL/GenBank/DDBJ whole genome shotgun (WGS) entry which is preliminary data.</text>
</comment>
<protein>
    <submittedName>
        <fullName evidence="1">Uncharacterized protein</fullName>
    </submittedName>
</protein>
<keyword evidence="2" id="KW-1185">Reference proteome</keyword>
<organism evidence="1 2">
    <name type="scientific">Pseudomonas synxantha</name>
    <dbReference type="NCBI Taxonomy" id="47883"/>
    <lineage>
        <taxon>Bacteria</taxon>
        <taxon>Pseudomonadati</taxon>
        <taxon>Pseudomonadota</taxon>
        <taxon>Gammaproteobacteria</taxon>
        <taxon>Pseudomonadales</taxon>
        <taxon>Pseudomonadaceae</taxon>
        <taxon>Pseudomonas</taxon>
    </lineage>
</organism>
<reference evidence="1" key="1">
    <citation type="submission" date="2023-07" db="EMBL/GenBank/DDBJ databases">
        <title>Sorghum-associated microbial communities from plants grown in Nebraska, USA.</title>
        <authorList>
            <person name="Schachtman D."/>
        </authorList>
    </citation>
    <scope>NUCLEOTIDE SEQUENCE</scope>
    <source>
        <strain evidence="1">BE46</strain>
    </source>
</reference>
<dbReference type="Proteomes" id="UP001259420">
    <property type="component" value="Unassembled WGS sequence"/>
</dbReference>
<evidence type="ECO:0000313" key="1">
    <source>
        <dbReference type="EMBL" id="MDR6607727.1"/>
    </source>
</evidence>
<evidence type="ECO:0000313" key="2">
    <source>
        <dbReference type="Proteomes" id="UP001259420"/>
    </source>
</evidence>
<sequence>MIANDSNRDGVRYVNSAVPPTFLNGDGFGPKVVVKP</sequence>
<gene>
    <name evidence="1" type="ORF">J2X87_002798</name>
</gene>
<name>A0ACC6JN92_9PSED</name>